<dbReference type="Pfam" id="PF00005">
    <property type="entry name" value="ABC_tran"/>
    <property type="match status" value="1"/>
</dbReference>
<dbReference type="PROSITE" id="PS50893">
    <property type="entry name" value="ABC_TRANSPORTER_2"/>
    <property type="match status" value="1"/>
</dbReference>
<dbReference type="PANTHER" id="PTHR43875">
    <property type="entry name" value="MALTODEXTRIN IMPORT ATP-BINDING PROTEIN MSMX"/>
    <property type="match status" value="1"/>
</dbReference>
<dbReference type="SUPFAM" id="SSF52540">
    <property type="entry name" value="P-loop containing nucleoside triphosphate hydrolases"/>
    <property type="match status" value="1"/>
</dbReference>
<dbReference type="Pfam" id="PF08402">
    <property type="entry name" value="TOBE_2"/>
    <property type="match status" value="1"/>
</dbReference>
<dbReference type="InterPro" id="IPR047641">
    <property type="entry name" value="ABC_transpr_MalK/UgpC-like"/>
</dbReference>
<dbReference type="AlphaFoldDB" id="A0A6B9F5Z9"/>
<keyword evidence="2" id="KW-0813">Transport</keyword>
<dbReference type="GO" id="GO:0022857">
    <property type="term" value="F:transmembrane transporter activity"/>
    <property type="evidence" value="ECO:0007669"/>
    <property type="project" value="InterPro"/>
</dbReference>
<dbReference type="GO" id="GO:0055052">
    <property type="term" value="C:ATP-binding cassette (ABC) transporter complex, substrate-binding subunit-containing"/>
    <property type="evidence" value="ECO:0007669"/>
    <property type="project" value="TreeGrafter"/>
</dbReference>
<dbReference type="GO" id="GO:0016887">
    <property type="term" value="F:ATP hydrolysis activity"/>
    <property type="evidence" value="ECO:0007669"/>
    <property type="project" value="InterPro"/>
</dbReference>
<keyword evidence="3" id="KW-0547">Nucleotide-binding</keyword>
<feature type="domain" description="ABC transporter" evidence="11">
    <location>
        <begin position="9"/>
        <end position="243"/>
    </location>
</feature>
<dbReference type="Gene3D" id="3.40.50.300">
    <property type="entry name" value="P-loop containing nucleotide triphosphate hydrolases"/>
    <property type="match status" value="1"/>
</dbReference>
<comment type="function">
    <text evidence="7">Part of the ABC transporter complex XacGHIJK involved in the uptake of xylose and arabinose. Responsible for energy coupling to the transport system.</text>
</comment>
<dbReference type="SMART" id="SM00382">
    <property type="entry name" value="AAA"/>
    <property type="match status" value="1"/>
</dbReference>
<evidence type="ECO:0000256" key="3">
    <source>
        <dbReference type="ARBA" id="ARBA00022741"/>
    </source>
</evidence>
<name>A0A6B9F5Z9_9EURY</name>
<evidence type="ECO:0000256" key="6">
    <source>
        <dbReference type="ARBA" id="ARBA00051890"/>
    </source>
</evidence>
<dbReference type="Gene3D" id="2.40.50.100">
    <property type="match status" value="1"/>
</dbReference>
<dbReference type="Gene3D" id="2.40.50.140">
    <property type="entry name" value="Nucleic acid-binding proteins"/>
    <property type="match status" value="1"/>
</dbReference>
<comment type="subunit">
    <text evidence="9">The complex is composed of two ATP-binding proteins (XacJ and XacK), two transmembrane proteins (XacH and XacI) and a solute-binding protein (XacG).</text>
</comment>
<dbReference type="FunFam" id="3.40.50.300:FF:000042">
    <property type="entry name" value="Maltose/maltodextrin ABC transporter, ATP-binding protein"/>
    <property type="match status" value="1"/>
</dbReference>
<keyword evidence="13" id="KW-1185">Reference proteome</keyword>
<dbReference type="GeneID" id="99244877"/>
<dbReference type="KEGG" id="hra:EI982_03075"/>
<dbReference type="InterPro" id="IPR013611">
    <property type="entry name" value="Transp-assoc_OB_typ2"/>
</dbReference>
<evidence type="ECO:0000256" key="7">
    <source>
        <dbReference type="ARBA" id="ARBA00053454"/>
    </source>
</evidence>
<dbReference type="EMBL" id="CP034345">
    <property type="protein sequence ID" value="QGX93837.1"/>
    <property type="molecule type" value="Genomic_DNA"/>
</dbReference>
<dbReference type="InterPro" id="IPR003593">
    <property type="entry name" value="AAA+_ATPase"/>
</dbReference>
<keyword evidence="4 12" id="KW-0067">ATP-binding</keyword>
<dbReference type="Proteomes" id="UP000428325">
    <property type="component" value="Chromosome"/>
</dbReference>
<proteinExistence type="inferred from homology"/>
<dbReference type="InterPro" id="IPR017871">
    <property type="entry name" value="ABC_transporter-like_CS"/>
</dbReference>
<dbReference type="InterPro" id="IPR003439">
    <property type="entry name" value="ABC_transporter-like_ATP-bd"/>
</dbReference>
<dbReference type="InterPro" id="IPR027417">
    <property type="entry name" value="P-loop_NTPase"/>
</dbReference>
<reference evidence="12 13" key="1">
    <citation type="submission" date="2018-12" db="EMBL/GenBank/DDBJ databases">
        <title>Complete genome sequence of Haloplanus rallus MBLA0036.</title>
        <authorList>
            <person name="Nam Y.-d."/>
            <person name="Kang J."/>
            <person name="Chung W.-H."/>
            <person name="Park Y.S."/>
        </authorList>
    </citation>
    <scope>NUCLEOTIDE SEQUENCE [LARGE SCALE GENOMIC DNA]</scope>
    <source>
        <strain evidence="12 13">MBLA0036</strain>
    </source>
</reference>
<dbReference type="EC" id="7.5.2.13" evidence="10"/>
<evidence type="ECO:0000313" key="13">
    <source>
        <dbReference type="Proteomes" id="UP000428325"/>
    </source>
</evidence>
<organism evidence="12 13">
    <name type="scientific">Haloplanus rallus</name>
    <dbReference type="NCBI Taxonomy" id="1816183"/>
    <lineage>
        <taxon>Archaea</taxon>
        <taxon>Methanobacteriati</taxon>
        <taxon>Methanobacteriota</taxon>
        <taxon>Stenosarchaea group</taxon>
        <taxon>Halobacteria</taxon>
        <taxon>Halobacteriales</taxon>
        <taxon>Haloferacaceae</taxon>
        <taxon>Haloplanus</taxon>
    </lineage>
</organism>
<comment type="similarity">
    <text evidence="8">Belongs to the ABC transporter superfamily. Carbohydrate uptake transporter-1 (CUT1) (TC 3.A.1.1) family.</text>
</comment>
<comment type="catalytic activity">
    <reaction evidence="5">
        <text>D-xylose(out) + ATP + H2O = D-xylose(in) + ADP + phosphate + H(+)</text>
        <dbReference type="Rhea" id="RHEA:29899"/>
        <dbReference type="ChEBI" id="CHEBI:15377"/>
        <dbReference type="ChEBI" id="CHEBI:15378"/>
        <dbReference type="ChEBI" id="CHEBI:30616"/>
        <dbReference type="ChEBI" id="CHEBI:43474"/>
        <dbReference type="ChEBI" id="CHEBI:53455"/>
        <dbReference type="ChEBI" id="CHEBI:456216"/>
        <dbReference type="EC" id="7.5.2.13"/>
    </reaction>
    <physiologicalReaction direction="left-to-right" evidence="5">
        <dbReference type="Rhea" id="RHEA:29900"/>
    </physiologicalReaction>
</comment>
<evidence type="ECO:0000256" key="2">
    <source>
        <dbReference type="ARBA" id="ARBA00022448"/>
    </source>
</evidence>
<dbReference type="SUPFAM" id="SSF50331">
    <property type="entry name" value="MOP-like"/>
    <property type="match status" value="1"/>
</dbReference>
<comment type="subcellular location">
    <subcellularLocation>
        <location evidence="1">Cell membrane</location>
        <topology evidence="1">Peripheral membrane protein</topology>
    </subcellularLocation>
</comment>
<dbReference type="GO" id="GO:0005524">
    <property type="term" value="F:ATP binding"/>
    <property type="evidence" value="ECO:0007669"/>
    <property type="project" value="UniProtKB-KW"/>
</dbReference>
<evidence type="ECO:0000256" key="10">
    <source>
        <dbReference type="ARBA" id="ARBA00066315"/>
    </source>
</evidence>
<evidence type="ECO:0000259" key="11">
    <source>
        <dbReference type="PROSITE" id="PS50893"/>
    </source>
</evidence>
<evidence type="ECO:0000256" key="5">
    <source>
        <dbReference type="ARBA" id="ARBA00050355"/>
    </source>
</evidence>
<evidence type="ECO:0000256" key="8">
    <source>
        <dbReference type="ARBA" id="ARBA00061029"/>
    </source>
</evidence>
<accession>A0A6B9F5Z9</accession>
<dbReference type="RefSeq" id="WP_157688073.1">
    <property type="nucleotide sequence ID" value="NZ_CP034345.1"/>
</dbReference>
<comment type="catalytic activity">
    <reaction evidence="6">
        <text>L-arabinose(out) + ATP + H2O = L-arabinose(in) + ADP + phosphate + H(+)</text>
        <dbReference type="Rhea" id="RHEA:30007"/>
        <dbReference type="ChEBI" id="CHEBI:15377"/>
        <dbReference type="ChEBI" id="CHEBI:15378"/>
        <dbReference type="ChEBI" id="CHEBI:17535"/>
        <dbReference type="ChEBI" id="CHEBI:30616"/>
        <dbReference type="ChEBI" id="CHEBI:43474"/>
        <dbReference type="ChEBI" id="CHEBI:456216"/>
        <dbReference type="EC" id="7.5.2.13"/>
    </reaction>
    <physiologicalReaction direction="left-to-right" evidence="6">
        <dbReference type="Rhea" id="RHEA:30008"/>
    </physiologicalReaction>
</comment>
<evidence type="ECO:0000256" key="4">
    <source>
        <dbReference type="ARBA" id="ARBA00022840"/>
    </source>
</evidence>
<evidence type="ECO:0000256" key="1">
    <source>
        <dbReference type="ARBA" id="ARBA00004202"/>
    </source>
</evidence>
<dbReference type="InterPro" id="IPR008995">
    <property type="entry name" value="Mo/tungstate-bd_C_term_dom"/>
</dbReference>
<dbReference type="PROSITE" id="PS00211">
    <property type="entry name" value="ABC_TRANSPORTER_1"/>
    <property type="match status" value="1"/>
</dbReference>
<dbReference type="OrthoDB" id="18368at2157"/>
<evidence type="ECO:0000256" key="9">
    <source>
        <dbReference type="ARBA" id="ARBA00065962"/>
    </source>
</evidence>
<evidence type="ECO:0000313" key="12">
    <source>
        <dbReference type="EMBL" id="QGX93837.1"/>
    </source>
</evidence>
<protein>
    <recommendedName>
        <fullName evidence="10">ABC-type D-xylose/L-arabinose transporter</fullName>
        <ecNumber evidence="10">7.5.2.13</ecNumber>
    </recommendedName>
</protein>
<gene>
    <name evidence="12" type="ORF">EI982_03075</name>
</gene>
<sequence>MATTPRDHISLRNLRKEFDVMSGVEVAVDDIDLDIEEGEFVTLVGPSGCGKTTTLRCIAGLETATSGTVSIEGSDATNTAPQGRDLAMVFQRVALYPHMTVRENIAYPLKLEGIGASERYEQVREAAELVQVADMLDKYPGDISGGQQQRVSIARAIVRDPVAFLMDEPMSDLDEKLKREMRKELGRLHKELGETIIYVTHDQREAMTMSDKIAVMNDGHIEQVGAPEEVYRNPNNLFVAGFIGSPEINTLDGSLETIDDDRAVVRTDDGTRIEFEVEDYDPERASEDLVIGCRPQHVTIGESSEGIPADVYLVEPFGDDIHLYMNGPQGEIRSVMPAMEAPSEGDEISVQFPESALYLFNAETGDRFARGRRESSGLSCIEPASTPMD</sequence>
<dbReference type="PANTHER" id="PTHR43875:SF1">
    <property type="entry name" value="OSMOPROTECTIVE COMPOUNDS UPTAKE ATP-BINDING PROTEIN GGTA"/>
    <property type="match status" value="1"/>
</dbReference>
<dbReference type="InterPro" id="IPR012340">
    <property type="entry name" value="NA-bd_OB-fold"/>
</dbReference>